<evidence type="ECO:0000256" key="1">
    <source>
        <dbReference type="SAM" id="MobiDB-lite"/>
    </source>
</evidence>
<comment type="caution">
    <text evidence="2">The sequence shown here is derived from an EMBL/GenBank/DDBJ whole genome shotgun (WGS) entry which is preliminary data.</text>
</comment>
<protein>
    <submittedName>
        <fullName evidence="2">Uncharacterized protein</fullName>
    </submittedName>
</protein>
<dbReference type="Proteomes" id="UP001066276">
    <property type="component" value="Chromosome 3_1"/>
</dbReference>
<name>A0AAV7UQC3_PLEWA</name>
<evidence type="ECO:0000313" key="3">
    <source>
        <dbReference type="Proteomes" id="UP001066276"/>
    </source>
</evidence>
<dbReference type="EMBL" id="JANPWB010000005">
    <property type="protein sequence ID" value="KAJ1189923.1"/>
    <property type="molecule type" value="Genomic_DNA"/>
</dbReference>
<organism evidence="2 3">
    <name type="scientific">Pleurodeles waltl</name>
    <name type="common">Iberian ribbed newt</name>
    <dbReference type="NCBI Taxonomy" id="8319"/>
    <lineage>
        <taxon>Eukaryota</taxon>
        <taxon>Metazoa</taxon>
        <taxon>Chordata</taxon>
        <taxon>Craniata</taxon>
        <taxon>Vertebrata</taxon>
        <taxon>Euteleostomi</taxon>
        <taxon>Amphibia</taxon>
        <taxon>Batrachia</taxon>
        <taxon>Caudata</taxon>
        <taxon>Salamandroidea</taxon>
        <taxon>Salamandridae</taxon>
        <taxon>Pleurodelinae</taxon>
        <taxon>Pleurodeles</taxon>
    </lineage>
</organism>
<proteinExistence type="predicted"/>
<accession>A0AAV7UQC3</accession>
<reference evidence="2" key="1">
    <citation type="journal article" date="2022" name="bioRxiv">
        <title>Sequencing and chromosome-scale assembly of the giantPleurodeles waltlgenome.</title>
        <authorList>
            <person name="Brown T."/>
            <person name="Elewa A."/>
            <person name="Iarovenko S."/>
            <person name="Subramanian E."/>
            <person name="Araus A.J."/>
            <person name="Petzold A."/>
            <person name="Susuki M."/>
            <person name="Suzuki K.-i.T."/>
            <person name="Hayashi T."/>
            <person name="Toyoda A."/>
            <person name="Oliveira C."/>
            <person name="Osipova E."/>
            <person name="Leigh N.D."/>
            <person name="Simon A."/>
            <person name="Yun M.H."/>
        </authorList>
    </citation>
    <scope>NUCLEOTIDE SEQUENCE</scope>
    <source>
        <strain evidence="2">20211129_DDA</strain>
        <tissue evidence="2">Liver</tissue>
    </source>
</reference>
<gene>
    <name evidence="2" type="ORF">NDU88_006665</name>
</gene>
<feature type="region of interest" description="Disordered" evidence="1">
    <location>
        <begin position="57"/>
        <end position="119"/>
    </location>
</feature>
<feature type="compositionally biased region" description="Polar residues" evidence="1">
    <location>
        <begin position="71"/>
        <end position="81"/>
    </location>
</feature>
<keyword evidence="3" id="KW-1185">Reference proteome</keyword>
<dbReference type="AlphaFoldDB" id="A0AAV7UQC3"/>
<evidence type="ECO:0000313" key="2">
    <source>
        <dbReference type="EMBL" id="KAJ1189923.1"/>
    </source>
</evidence>
<sequence length="119" mass="12690">MQTETRVVGSGPGSHQMAGSMRMRGDFYPCEWCGLDPAAWLSILTGTPLRSTWRQEPTALYGKAQRHSPCLQPQDSGGLRQQEQRRGPGGCRNAPGSSLLREGKGHGGGAVLRSSTAPA</sequence>